<evidence type="ECO:0000259" key="12">
    <source>
        <dbReference type="Pfam" id="PF12627"/>
    </source>
</evidence>
<name>A0A1I4XCU9_9PROT</name>
<comment type="similarity">
    <text evidence="7 8">Belongs to the tRNA nucleotidyltransferase/poly(A) polymerase family.</text>
</comment>
<keyword evidence="1 7" id="KW-0507">mRNA processing</keyword>
<feature type="compositionally biased region" description="Polar residues" evidence="9">
    <location>
        <begin position="454"/>
        <end position="469"/>
    </location>
</feature>
<comment type="function">
    <text evidence="7">Adds poly(A) tail to the 3' end of many RNAs, which usually targets these RNAs for decay. Plays a significant role in the global control of gene expression, through influencing the rate of transcript degradation, and in the general RNA quality control.</text>
</comment>
<evidence type="ECO:0000256" key="6">
    <source>
        <dbReference type="ARBA" id="ARBA00023163"/>
    </source>
</evidence>
<dbReference type="Pfam" id="PF12627">
    <property type="entry name" value="PolyA_pol_RNAbd"/>
    <property type="match status" value="1"/>
</dbReference>
<keyword evidence="2 7" id="KW-0808">Transferase</keyword>
<evidence type="ECO:0000256" key="9">
    <source>
        <dbReference type="SAM" id="MobiDB-lite"/>
    </source>
</evidence>
<accession>A0A1I4XCU9</accession>
<dbReference type="PANTHER" id="PTHR43051:SF1">
    <property type="entry name" value="POLYNUCLEOTIDE ADENYLYLTRANSFERASE FAMILY PROTEIN"/>
    <property type="match status" value="1"/>
</dbReference>
<evidence type="ECO:0000256" key="2">
    <source>
        <dbReference type="ARBA" id="ARBA00022679"/>
    </source>
</evidence>
<dbReference type="GO" id="GO:1990817">
    <property type="term" value="F:poly(A) RNA polymerase activity"/>
    <property type="evidence" value="ECO:0007669"/>
    <property type="project" value="UniProtKB-UniRule"/>
</dbReference>
<evidence type="ECO:0000256" key="3">
    <source>
        <dbReference type="ARBA" id="ARBA00022741"/>
    </source>
</evidence>
<keyword evidence="4 7" id="KW-0067">ATP-binding</keyword>
<evidence type="ECO:0000256" key="8">
    <source>
        <dbReference type="RuleBase" id="RU003953"/>
    </source>
</evidence>
<evidence type="ECO:0000256" key="5">
    <source>
        <dbReference type="ARBA" id="ARBA00022884"/>
    </source>
</evidence>
<evidence type="ECO:0000313" key="14">
    <source>
        <dbReference type="Proteomes" id="UP000183107"/>
    </source>
</evidence>
<dbReference type="InterPro" id="IPR002646">
    <property type="entry name" value="PolA_pol_head_dom"/>
</dbReference>
<feature type="active site" evidence="7">
    <location>
        <position position="82"/>
    </location>
</feature>
<protein>
    <recommendedName>
        <fullName evidence="7">Poly(A) polymerase I</fullName>
        <shortName evidence="7">PAP I</shortName>
        <ecNumber evidence="7">2.7.7.19</ecNumber>
    </recommendedName>
</protein>
<dbReference type="InterPro" id="IPR043519">
    <property type="entry name" value="NT_sf"/>
</dbReference>
<dbReference type="EC" id="2.7.7.19" evidence="7"/>
<dbReference type="OrthoDB" id="9805698at2"/>
<dbReference type="InterPro" id="IPR025866">
    <property type="entry name" value="PolyA_pol_arg_C_dom"/>
</dbReference>
<dbReference type="GO" id="GO:0006397">
    <property type="term" value="P:mRNA processing"/>
    <property type="evidence" value="ECO:0007669"/>
    <property type="project" value="UniProtKB-KW"/>
</dbReference>
<dbReference type="GO" id="GO:0003723">
    <property type="term" value="F:RNA binding"/>
    <property type="evidence" value="ECO:0007669"/>
    <property type="project" value="UniProtKB-UniRule"/>
</dbReference>
<dbReference type="STRING" id="1266925.GCA_000619905_00812"/>
<dbReference type="Pfam" id="PF01743">
    <property type="entry name" value="PolyA_pol"/>
    <property type="match status" value="1"/>
</dbReference>
<evidence type="ECO:0000256" key="4">
    <source>
        <dbReference type="ARBA" id="ARBA00022840"/>
    </source>
</evidence>
<dbReference type="CDD" id="cd05398">
    <property type="entry name" value="NT_ClassII-CCAase"/>
    <property type="match status" value="1"/>
</dbReference>
<feature type="active site" evidence="7">
    <location>
        <position position="80"/>
    </location>
</feature>
<dbReference type="GO" id="GO:0005524">
    <property type="term" value="F:ATP binding"/>
    <property type="evidence" value="ECO:0007669"/>
    <property type="project" value="UniProtKB-UniRule"/>
</dbReference>
<dbReference type="GO" id="GO:0043633">
    <property type="term" value="P:polyadenylation-dependent RNA catabolic process"/>
    <property type="evidence" value="ECO:0007669"/>
    <property type="project" value="InterPro"/>
</dbReference>
<keyword evidence="3 7" id="KW-0547">Nucleotide-binding</keyword>
<evidence type="ECO:0000256" key="7">
    <source>
        <dbReference type="HAMAP-Rule" id="MF_00957"/>
    </source>
</evidence>
<feature type="compositionally biased region" description="Basic residues" evidence="9">
    <location>
        <begin position="441"/>
        <end position="452"/>
    </location>
</feature>
<feature type="region of interest" description="Disordered" evidence="9">
    <location>
        <begin position="430"/>
        <end position="469"/>
    </location>
</feature>
<sequence>MIRKLLSRVFFSRNTSAPVSPTRSSSAGPRIILREQHGITRDHINSCALKVTSGLQEAGYSAFVVGGAARDLLLGLEPKDYDVATNATPEEVRAIFRRSRIIGRRFRLVHVMCGAETVEVSTFRGGTSAGEDEGITADTHADEHGRLLRDNIFGSQEEDAKRRDFTVNALFYDPVHEEIWDYLNGYEDIEARRLRIIGDPVRRFREDPVRMLRVVRLAAKLDMQIDPPTAEPIGDLAPLLQNVPPSRLFDEMLKLLLSGHALACVLDLRTRGLHHGLLPMLDVILEQPLGERFITLALKNTDERVRQEKPVSPGFLFAALLWHEVVAAWNVREAAGEKLIPALHQAMDDVLAVQNDNLAIPRRYDAIMKEIWAMQPRFTGRSGRRPFRLLEHPRFRAAYDFMLLRCESGEVDMELGKWWEAFQHAAPGQREAMLLKDETQKKRKRSRGRKRPTSSDTESITNAATGEPE</sequence>
<dbReference type="AlphaFoldDB" id="A0A1I4XCU9"/>
<dbReference type="InterPro" id="IPR052191">
    <property type="entry name" value="tRNA_ntf/polyA_polymerase_I"/>
</dbReference>
<dbReference type="PANTHER" id="PTHR43051">
    <property type="entry name" value="POLYNUCLEOTIDE ADENYLYLTRANSFERASE FAMILY PROTEIN"/>
    <property type="match status" value="1"/>
</dbReference>
<keyword evidence="14" id="KW-1185">Reference proteome</keyword>
<gene>
    <name evidence="7" type="primary">pcnB</name>
    <name evidence="13" type="ORF">SAMN05216386_0048</name>
</gene>
<feature type="active site" evidence="7">
    <location>
        <position position="164"/>
    </location>
</feature>
<comment type="catalytic activity">
    <reaction evidence="7">
        <text>RNA(n) + ATP = RNA(n)-3'-adenine ribonucleotide + diphosphate</text>
        <dbReference type="Rhea" id="RHEA:11332"/>
        <dbReference type="Rhea" id="RHEA-COMP:14527"/>
        <dbReference type="Rhea" id="RHEA-COMP:17347"/>
        <dbReference type="ChEBI" id="CHEBI:30616"/>
        <dbReference type="ChEBI" id="CHEBI:33019"/>
        <dbReference type="ChEBI" id="CHEBI:140395"/>
        <dbReference type="ChEBI" id="CHEBI:173115"/>
        <dbReference type="EC" id="2.7.7.19"/>
    </reaction>
</comment>
<dbReference type="InterPro" id="IPR032828">
    <property type="entry name" value="PolyA_RNA-bd"/>
</dbReference>
<dbReference type="RefSeq" id="WP_074793478.1">
    <property type="nucleotide sequence ID" value="NZ_FOVJ01000001.1"/>
</dbReference>
<dbReference type="NCBIfam" id="TIGR01942">
    <property type="entry name" value="pcnB"/>
    <property type="match status" value="1"/>
</dbReference>
<dbReference type="SUPFAM" id="SSF81301">
    <property type="entry name" value="Nucleotidyltransferase"/>
    <property type="match status" value="1"/>
</dbReference>
<dbReference type="Gene3D" id="3.30.460.10">
    <property type="entry name" value="Beta Polymerase, domain 2"/>
    <property type="match status" value="1"/>
</dbReference>
<organism evidence="13 14">
    <name type="scientific">Nitrosospira briensis</name>
    <dbReference type="NCBI Taxonomy" id="35799"/>
    <lineage>
        <taxon>Bacteria</taxon>
        <taxon>Pseudomonadati</taxon>
        <taxon>Pseudomonadota</taxon>
        <taxon>Betaproteobacteria</taxon>
        <taxon>Nitrosomonadales</taxon>
        <taxon>Nitrosomonadaceae</taxon>
        <taxon>Nitrosospira</taxon>
    </lineage>
</organism>
<dbReference type="Proteomes" id="UP000183107">
    <property type="component" value="Unassembled WGS sequence"/>
</dbReference>
<dbReference type="EMBL" id="FOVJ01000001">
    <property type="protein sequence ID" value="SFN23605.1"/>
    <property type="molecule type" value="Genomic_DNA"/>
</dbReference>
<evidence type="ECO:0000256" key="1">
    <source>
        <dbReference type="ARBA" id="ARBA00022664"/>
    </source>
</evidence>
<feature type="domain" description="Poly A polymerase head" evidence="10">
    <location>
        <begin position="62"/>
        <end position="195"/>
    </location>
</feature>
<evidence type="ECO:0000259" key="10">
    <source>
        <dbReference type="Pfam" id="PF01743"/>
    </source>
</evidence>
<reference evidence="14" key="1">
    <citation type="submission" date="2016-10" db="EMBL/GenBank/DDBJ databases">
        <authorList>
            <person name="Varghese N."/>
        </authorList>
    </citation>
    <scope>NUCLEOTIDE SEQUENCE [LARGE SCALE GENOMIC DNA]</scope>
    <source>
        <strain evidence="14">Nsp8</strain>
    </source>
</reference>
<feature type="domain" description="Polymerase A arginine-rich C-terminal" evidence="11">
    <location>
        <begin position="336"/>
        <end position="450"/>
    </location>
</feature>
<evidence type="ECO:0000259" key="11">
    <source>
        <dbReference type="Pfam" id="PF12626"/>
    </source>
</evidence>
<keyword evidence="5 7" id="KW-0694">RNA-binding</keyword>
<keyword evidence="6 7" id="KW-0804">Transcription</keyword>
<dbReference type="HAMAP" id="MF_00957">
    <property type="entry name" value="PolyA_pol"/>
    <property type="match status" value="1"/>
</dbReference>
<dbReference type="Gene3D" id="1.10.3090.10">
    <property type="entry name" value="cca-adding enzyme, domain 2"/>
    <property type="match status" value="1"/>
</dbReference>
<feature type="domain" description="tRNA nucleotidyltransferase/poly(A) polymerase RNA and SrmB- binding" evidence="12">
    <location>
        <begin position="222"/>
        <end position="283"/>
    </location>
</feature>
<evidence type="ECO:0000313" key="13">
    <source>
        <dbReference type="EMBL" id="SFN23605.1"/>
    </source>
</evidence>
<dbReference type="Pfam" id="PF12626">
    <property type="entry name" value="PolyA_pol_arg_C"/>
    <property type="match status" value="1"/>
</dbReference>
<proteinExistence type="inferred from homology"/>
<dbReference type="InterPro" id="IPR010206">
    <property type="entry name" value="PolA_pol_I"/>
</dbReference>
<dbReference type="SUPFAM" id="SSF81891">
    <property type="entry name" value="Poly A polymerase C-terminal region-like"/>
    <property type="match status" value="1"/>
</dbReference>